<dbReference type="NCBIfam" id="TIGR00218">
    <property type="entry name" value="manA"/>
    <property type="match status" value="1"/>
</dbReference>
<dbReference type="OrthoDB" id="9792649at2"/>
<dbReference type="AlphaFoldDB" id="A0A542ZCA3"/>
<keyword evidence="12" id="KW-1185">Reference proteome</keyword>
<dbReference type="InterPro" id="IPR046457">
    <property type="entry name" value="PMI_typeI_cat"/>
</dbReference>
<comment type="cofactor">
    <cofactor evidence="8">
        <name>Zn(2+)</name>
        <dbReference type="ChEBI" id="CHEBI:29105"/>
    </cofactor>
    <text evidence="8">Binds 1 zinc ion per subunit.</text>
</comment>
<evidence type="ECO:0000256" key="4">
    <source>
        <dbReference type="ARBA" id="ARBA00022723"/>
    </source>
</evidence>
<gene>
    <name evidence="11" type="ORF">FB460_1812</name>
</gene>
<keyword evidence="5 8" id="KW-0862">Zinc</keyword>
<keyword evidence="4 8" id="KW-0479">Metal-binding</keyword>
<dbReference type="GO" id="GO:0004476">
    <property type="term" value="F:mannose-6-phosphate isomerase activity"/>
    <property type="evidence" value="ECO:0007669"/>
    <property type="project" value="UniProtKB-EC"/>
</dbReference>
<dbReference type="Gene3D" id="2.60.120.10">
    <property type="entry name" value="Jelly Rolls"/>
    <property type="match status" value="2"/>
</dbReference>
<dbReference type="EC" id="5.3.1.8" evidence="3"/>
<comment type="catalytic activity">
    <reaction evidence="1">
        <text>D-mannose 6-phosphate = D-fructose 6-phosphate</text>
        <dbReference type="Rhea" id="RHEA:12356"/>
        <dbReference type="ChEBI" id="CHEBI:58735"/>
        <dbReference type="ChEBI" id="CHEBI:61527"/>
        <dbReference type="EC" id="5.3.1.8"/>
    </reaction>
</comment>
<feature type="binding site" evidence="8">
    <location>
        <position position="129"/>
    </location>
    <ligand>
        <name>Zn(2+)</name>
        <dbReference type="ChEBI" id="CHEBI:29105"/>
    </ligand>
</feature>
<dbReference type="PIRSF" id="PIRSF001480">
    <property type="entry name" value="Mannose-6-phosphate_isomerase"/>
    <property type="match status" value="1"/>
</dbReference>
<evidence type="ECO:0000256" key="6">
    <source>
        <dbReference type="ARBA" id="ARBA00023235"/>
    </source>
</evidence>
<evidence type="ECO:0000256" key="8">
    <source>
        <dbReference type="PIRSR" id="PIRSR001480-2"/>
    </source>
</evidence>
<evidence type="ECO:0000313" key="12">
    <source>
        <dbReference type="Proteomes" id="UP000316196"/>
    </source>
</evidence>
<feature type="region of interest" description="Disordered" evidence="9">
    <location>
        <begin position="1"/>
        <end position="24"/>
    </location>
</feature>
<dbReference type="InterPro" id="IPR001250">
    <property type="entry name" value="Man6P_Isoase-1"/>
</dbReference>
<evidence type="ECO:0000313" key="11">
    <source>
        <dbReference type="EMBL" id="TQL57964.1"/>
    </source>
</evidence>
<proteinExistence type="inferred from homology"/>
<feature type="binding site" evidence="8">
    <location>
        <position position="257"/>
    </location>
    <ligand>
        <name>Zn(2+)</name>
        <dbReference type="ChEBI" id="CHEBI:29105"/>
    </ligand>
</feature>
<dbReference type="InterPro" id="IPR016305">
    <property type="entry name" value="Mannose-6-P_Isomerase"/>
</dbReference>
<evidence type="ECO:0000256" key="7">
    <source>
        <dbReference type="PIRSR" id="PIRSR001480-1"/>
    </source>
</evidence>
<dbReference type="InterPro" id="IPR011051">
    <property type="entry name" value="RmlC_Cupin_sf"/>
</dbReference>
<evidence type="ECO:0000256" key="9">
    <source>
        <dbReference type="SAM" id="MobiDB-lite"/>
    </source>
</evidence>
<dbReference type="CDD" id="cd07011">
    <property type="entry name" value="cupin_PMI_type_I_N"/>
    <property type="match status" value="1"/>
</dbReference>
<reference evidence="11 12" key="1">
    <citation type="submission" date="2019-06" db="EMBL/GenBank/DDBJ databases">
        <title>Sequencing the genomes of 1000 actinobacteria strains.</title>
        <authorList>
            <person name="Klenk H.-P."/>
        </authorList>
    </citation>
    <scope>NUCLEOTIDE SEQUENCE [LARGE SCALE GENOMIC DNA]</scope>
    <source>
        <strain evidence="11 12">DSM 8251</strain>
    </source>
</reference>
<dbReference type="RefSeq" id="WP_142093776.1">
    <property type="nucleotide sequence ID" value="NZ_BAAAMD010000004.1"/>
</dbReference>
<dbReference type="Proteomes" id="UP000316196">
    <property type="component" value="Unassembled WGS sequence"/>
</dbReference>
<feature type="domain" description="Phosphomannose isomerase type I catalytic" evidence="10">
    <location>
        <begin position="1"/>
        <end position="144"/>
    </location>
</feature>
<comment type="similarity">
    <text evidence="2">Belongs to the mannose-6-phosphate isomerase type 1 family.</text>
</comment>
<sequence length="385" mass="40976">MQRITGTRQHYPWGSTDGIPRVLGEEPTRTPLAEYWFGAHPKAPATLTGGMTLDAHLSQNPDQLGDSGRAEYGDVLPFLLKLLSARTALSIQAHPSRQQAEAGFARENAAGLATDAPNRNYRDDWPKPEAVVALTEFDALCGFRDPTRTQHLFAELGVDATELIVQPLTDGDGIARVFLGILDLGAEAADLIDHVVAAAKDRLDAGIEPGEFANFCDTAITTADDFPGDPGVLAALLLNRVRLNPGEGLALEAGNVHAYLRGTAIEIMSNSDNVLRGGLTTKHIDIDELARVVDFRHQDVDVVTWQPAGAGVWRFPAPFGEFALWRVSETALPAEPSPRIAVSLGEAALVSPDGPLTLGPGQAAFLSAGEPVTVRGEVIVASHGL</sequence>
<evidence type="ECO:0000256" key="3">
    <source>
        <dbReference type="ARBA" id="ARBA00011956"/>
    </source>
</evidence>
<dbReference type="GO" id="GO:0008270">
    <property type="term" value="F:zinc ion binding"/>
    <property type="evidence" value="ECO:0007669"/>
    <property type="project" value="InterPro"/>
</dbReference>
<evidence type="ECO:0000256" key="5">
    <source>
        <dbReference type="ARBA" id="ARBA00022833"/>
    </source>
</evidence>
<evidence type="ECO:0000256" key="2">
    <source>
        <dbReference type="ARBA" id="ARBA00010772"/>
    </source>
</evidence>
<dbReference type="PANTHER" id="PTHR10309">
    <property type="entry name" value="MANNOSE-6-PHOSPHATE ISOMERASE"/>
    <property type="match status" value="1"/>
</dbReference>
<comment type="caution">
    <text evidence="11">The sequence shown here is derived from an EMBL/GenBank/DDBJ whole genome shotgun (WGS) entry which is preliminary data.</text>
</comment>
<dbReference type="Gene3D" id="1.10.441.10">
    <property type="entry name" value="Phosphomannose Isomerase, domain 2"/>
    <property type="match status" value="1"/>
</dbReference>
<feature type="active site" evidence="7">
    <location>
        <position position="276"/>
    </location>
</feature>
<organism evidence="11 12">
    <name type="scientific">Propioniferax innocua</name>
    <dbReference type="NCBI Taxonomy" id="1753"/>
    <lineage>
        <taxon>Bacteria</taxon>
        <taxon>Bacillati</taxon>
        <taxon>Actinomycetota</taxon>
        <taxon>Actinomycetes</taxon>
        <taxon>Propionibacteriales</taxon>
        <taxon>Propionibacteriaceae</taxon>
        <taxon>Propioniferax</taxon>
    </lineage>
</organism>
<evidence type="ECO:0000259" key="10">
    <source>
        <dbReference type="Pfam" id="PF20511"/>
    </source>
</evidence>
<dbReference type="Pfam" id="PF20511">
    <property type="entry name" value="PMI_typeI_cat"/>
    <property type="match status" value="1"/>
</dbReference>
<dbReference type="EMBL" id="VFOR01000002">
    <property type="protein sequence ID" value="TQL57964.1"/>
    <property type="molecule type" value="Genomic_DNA"/>
</dbReference>
<dbReference type="GO" id="GO:0005975">
    <property type="term" value="P:carbohydrate metabolic process"/>
    <property type="evidence" value="ECO:0007669"/>
    <property type="project" value="InterPro"/>
</dbReference>
<evidence type="ECO:0000256" key="1">
    <source>
        <dbReference type="ARBA" id="ARBA00000757"/>
    </source>
</evidence>
<dbReference type="PANTHER" id="PTHR10309:SF0">
    <property type="entry name" value="MANNOSE-6-PHOSPHATE ISOMERASE"/>
    <property type="match status" value="1"/>
</dbReference>
<protein>
    <recommendedName>
        <fullName evidence="3">mannose-6-phosphate isomerase</fullName>
        <ecNumber evidence="3">5.3.1.8</ecNumber>
    </recommendedName>
</protein>
<dbReference type="PRINTS" id="PR00714">
    <property type="entry name" value="MAN6PISMRASE"/>
</dbReference>
<dbReference type="InterPro" id="IPR014710">
    <property type="entry name" value="RmlC-like_jellyroll"/>
</dbReference>
<name>A0A542ZCA3_9ACTN</name>
<accession>A0A542ZCA3</accession>
<dbReference type="GO" id="GO:0009298">
    <property type="term" value="P:GDP-mannose biosynthetic process"/>
    <property type="evidence" value="ECO:0007669"/>
    <property type="project" value="InterPro"/>
</dbReference>
<keyword evidence="6 11" id="KW-0413">Isomerase</keyword>
<dbReference type="SUPFAM" id="SSF51182">
    <property type="entry name" value="RmlC-like cupins"/>
    <property type="match status" value="1"/>
</dbReference>
<feature type="binding site" evidence="8">
    <location>
        <position position="92"/>
    </location>
    <ligand>
        <name>Zn(2+)</name>
        <dbReference type="ChEBI" id="CHEBI:29105"/>
    </ligand>
</feature>
<feature type="binding site" evidence="8">
    <location>
        <position position="94"/>
    </location>
    <ligand>
        <name>Zn(2+)</name>
        <dbReference type="ChEBI" id="CHEBI:29105"/>
    </ligand>
</feature>
<dbReference type="GO" id="GO:0005829">
    <property type="term" value="C:cytosol"/>
    <property type="evidence" value="ECO:0007669"/>
    <property type="project" value="TreeGrafter"/>
</dbReference>